<reference evidence="2 3" key="1">
    <citation type="submission" date="2020-04" db="EMBL/GenBank/DDBJ databases">
        <title>Perkinsus olseni comparative genomics.</title>
        <authorList>
            <person name="Bogema D.R."/>
        </authorList>
    </citation>
    <scope>NUCLEOTIDE SEQUENCE [LARGE SCALE GENOMIC DNA]</scope>
    <source>
        <strain evidence="2">00978-12</strain>
    </source>
</reference>
<name>A0A7J6P8R4_PEROL</name>
<organism evidence="2 3">
    <name type="scientific">Perkinsus olseni</name>
    <name type="common">Perkinsus atlanticus</name>
    <dbReference type="NCBI Taxonomy" id="32597"/>
    <lineage>
        <taxon>Eukaryota</taxon>
        <taxon>Sar</taxon>
        <taxon>Alveolata</taxon>
        <taxon>Perkinsozoa</taxon>
        <taxon>Perkinsea</taxon>
        <taxon>Perkinsida</taxon>
        <taxon>Perkinsidae</taxon>
        <taxon>Perkinsus</taxon>
    </lineage>
</organism>
<keyword evidence="1" id="KW-0732">Signal</keyword>
<gene>
    <name evidence="2" type="ORF">FOZ60_013158</name>
</gene>
<accession>A0A7J6P8R4</accession>
<sequence length="265" mass="29832">MVSLFSTWLLLIQILVIATARLRIRHGSFVYDAGNYLLALDVDKDGNVVLSAEVHGRRPSRSRPFPLIGGTTKFSSLAFSLVTNYTVDASPSIFSRWYRPIRRQLPGARIRRGDLINLGFADSGLTYTRFQGREVVFTWKPHTLVPGLFVYRNPTGDQLQVGCRVHADMSLDINVSCHGLDGVRRTVRASLNLARVPESPARPFVEYSYSRDFDDPSIIFKNELRNTCREVRDLLNSVTFGDENTLYVPIVLPGSVFLPLDRVVS</sequence>
<dbReference type="Proteomes" id="UP000541610">
    <property type="component" value="Unassembled WGS sequence"/>
</dbReference>
<protein>
    <submittedName>
        <fullName evidence="2">Uncharacterized protein</fullName>
    </submittedName>
</protein>
<evidence type="ECO:0000313" key="3">
    <source>
        <dbReference type="Proteomes" id="UP000541610"/>
    </source>
</evidence>
<dbReference type="EMBL" id="JABANP010000059">
    <property type="protein sequence ID" value="KAF4692489.1"/>
    <property type="molecule type" value="Genomic_DNA"/>
</dbReference>
<proteinExistence type="predicted"/>
<feature type="chain" id="PRO_5029751573" evidence="1">
    <location>
        <begin position="21"/>
        <end position="265"/>
    </location>
</feature>
<evidence type="ECO:0000256" key="1">
    <source>
        <dbReference type="SAM" id="SignalP"/>
    </source>
</evidence>
<evidence type="ECO:0000313" key="2">
    <source>
        <dbReference type="EMBL" id="KAF4692489.1"/>
    </source>
</evidence>
<comment type="caution">
    <text evidence="2">The sequence shown here is derived from an EMBL/GenBank/DDBJ whole genome shotgun (WGS) entry which is preliminary data.</text>
</comment>
<dbReference type="AlphaFoldDB" id="A0A7J6P8R4"/>
<feature type="signal peptide" evidence="1">
    <location>
        <begin position="1"/>
        <end position="20"/>
    </location>
</feature>